<evidence type="ECO:0000313" key="3">
    <source>
        <dbReference type="Proteomes" id="UP000257109"/>
    </source>
</evidence>
<dbReference type="Proteomes" id="UP000257109">
    <property type="component" value="Unassembled WGS sequence"/>
</dbReference>
<evidence type="ECO:0000256" key="1">
    <source>
        <dbReference type="SAM" id="MobiDB-lite"/>
    </source>
</evidence>
<organism evidence="2 3">
    <name type="scientific">Mucuna pruriens</name>
    <name type="common">Velvet bean</name>
    <name type="synonym">Dolichos pruriens</name>
    <dbReference type="NCBI Taxonomy" id="157652"/>
    <lineage>
        <taxon>Eukaryota</taxon>
        <taxon>Viridiplantae</taxon>
        <taxon>Streptophyta</taxon>
        <taxon>Embryophyta</taxon>
        <taxon>Tracheophyta</taxon>
        <taxon>Spermatophyta</taxon>
        <taxon>Magnoliopsida</taxon>
        <taxon>eudicotyledons</taxon>
        <taxon>Gunneridae</taxon>
        <taxon>Pentapetalae</taxon>
        <taxon>rosids</taxon>
        <taxon>fabids</taxon>
        <taxon>Fabales</taxon>
        <taxon>Fabaceae</taxon>
        <taxon>Papilionoideae</taxon>
        <taxon>50 kb inversion clade</taxon>
        <taxon>NPAAA clade</taxon>
        <taxon>indigoferoid/millettioid clade</taxon>
        <taxon>Phaseoleae</taxon>
        <taxon>Mucuna</taxon>
    </lineage>
</organism>
<dbReference type="AlphaFoldDB" id="A0A371FTR1"/>
<feature type="non-terminal residue" evidence="2">
    <location>
        <position position="1"/>
    </location>
</feature>
<protein>
    <submittedName>
        <fullName evidence="2">Uncharacterized protein</fullName>
    </submittedName>
</protein>
<comment type="caution">
    <text evidence="2">The sequence shown here is derived from an EMBL/GenBank/DDBJ whole genome shotgun (WGS) entry which is preliminary data.</text>
</comment>
<accession>A0A371FTR1</accession>
<reference evidence="2" key="1">
    <citation type="submission" date="2018-05" db="EMBL/GenBank/DDBJ databases">
        <title>Draft genome of Mucuna pruriens seed.</title>
        <authorList>
            <person name="Nnadi N.E."/>
            <person name="Vos R."/>
            <person name="Hasami M.H."/>
            <person name="Devisetty U.K."/>
            <person name="Aguiy J.C."/>
        </authorList>
    </citation>
    <scope>NUCLEOTIDE SEQUENCE [LARGE SCALE GENOMIC DNA]</scope>
    <source>
        <strain evidence="2">JCA_2017</strain>
    </source>
</reference>
<gene>
    <name evidence="2" type="ORF">CR513_37764</name>
</gene>
<dbReference type="OrthoDB" id="1747743at2759"/>
<sequence>MIIDNKSCANVASTLLVEKLNLPTKNHPNPYRIKKVTHDGYKNRHTLAINKRIIILTPLKPIEAYYDEIRIARKCKLREEQVSNQEKERKENMSENKNEKHKMDCNEEKTRAVKAIAIAQLILHAISFHQSYDLRLLHSRLVGIVTCL</sequence>
<name>A0A371FTR1_MUCPR</name>
<dbReference type="EMBL" id="QJKJ01007901">
    <property type="protein sequence ID" value="RDX81540.1"/>
    <property type="molecule type" value="Genomic_DNA"/>
</dbReference>
<proteinExistence type="predicted"/>
<evidence type="ECO:0000313" key="2">
    <source>
        <dbReference type="EMBL" id="RDX81540.1"/>
    </source>
</evidence>
<feature type="region of interest" description="Disordered" evidence="1">
    <location>
        <begin position="81"/>
        <end position="103"/>
    </location>
</feature>
<keyword evidence="3" id="KW-1185">Reference proteome</keyword>